<protein>
    <submittedName>
        <fullName evidence="1">Uncharacterized protein</fullName>
    </submittedName>
</protein>
<dbReference type="EMBL" id="BOMQ01000045">
    <property type="protein sequence ID" value="GIE50148.1"/>
    <property type="molecule type" value="Genomic_DNA"/>
</dbReference>
<sequence length="183" mass="20698">MRVLFLALGANRRLAVTEETRTLVQAGERPVVLVDRAESWAGDEFAAGVELVELAGLGRDHWPLTAERLVLHRAPKALLRRAGGRRGKRLVSAYDRRIGRPLHKRVFLPLYGRLWRDAADRPLAEFNRRWGRFDTLVVTDPQSFPAAQRLAAAGRHRPRIAFRIDQVTSSGRQGEIVDHEDKA</sequence>
<dbReference type="AlphaFoldDB" id="A0A919MQ38"/>
<evidence type="ECO:0000313" key="2">
    <source>
        <dbReference type="Proteomes" id="UP000647172"/>
    </source>
</evidence>
<gene>
    <name evidence="1" type="ORF">Ani05nite_36820</name>
</gene>
<name>A0A919MQ38_9ACTN</name>
<comment type="caution">
    <text evidence="1">The sequence shown here is derived from an EMBL/GenBank/DDBJ whole genome shotgun (WGS) entry which is preliminary data.</text>
</comment>
<proteinExistence type="predicted"/>
<accession>A0A919MQ38</accession>
<dbReference type="Proteomes" id="UP000647172">
    <property type="component" value="Unassembled WGS sequence"/>
</dbReference>
<organism evidence="1 2">
    <name type="scientific">Actinoplanes nipponensis</name>
    <dbReference type="NCBI Taxonomy" id="135950"/>
    <lineage>
        <taxon>Bacteria</taxon>
        <taxon>Bacillati</taxon>
        <taxon>Actinomycetota</taxon>
        <taxon>Actinomycetes</taxon>
        <taxon>Micromonosporales</taxon>
        <taxon>Micromonosporaceae</taxon>
        <taxon>Actinoplanes</taxon>
    </lineage>
</organism>
<evidence type="ECO:0000313" key="1">
    <source>
        <dbReference type="EMBL" id="GIE50148.1"/>
    </source>
</evidence>
<keyword evidence="2" id="KW-1185">Reference proteome</keyword>
<dbReference type="RefSeq" id="WP_203769811.1">
    <property type="nucleotide sequence ID" value="NZ_BAAAYJ010000007.1"/>
</dbReference>
<reference evidence="1" key="1">
    <citation type="submission" date="2021-01" db="EMBL/GenBank/DDBJ databases">
        <title>Whole genome shotgun sequence of Actinoplanes nipponensis NBRC 14063.</title>
        <authorList>
            <person name="Komaki H."/>
            <person name="Tamura T."/>
        </authorList>
    </citation>
    <scope>NUCLEOTIDE SEQUENCE</scope>
    <source>
        <strain evidence="1">NBRC 14063</strain>
    </source>
</reference>